<name>A0A8B6F2U8_MYTGA</name>
<feature type="region of interest" description="Disordered" evidence="1">
    <location>
        <begin position="668"/>
        <end position="739"/>
    </location>
</feature>
<dbReference type="EMBL" id="UYJE01006153">
    <property type="protein sequence ID" value="VDI43489.1"/>
    <property type="molecule type" value="Genomic_DNA"/>
</dbReference>
<protein>
    <submittedName>
        <fullName evidence="2">Uncharacterized protein</fullName>
    </submittedName>
</protein>
<dbReference type="Proteomes" id="UP000596742">
    <property type="component" value="Unassembled WGS sequence"/>
</dbReference>
<feature type="region of interest" description="Disordered" evidence="1">
    <location>
        <begin position="1148"/>
        <end position="1178"/>
    </location>
</feature>
<feature type="region of interest" description="Disordered" evidence="1">
    <location>
        <begin position="1239"/>
        <end position="1264"/>
    </location>
</feature>
<reference evidence="2" key="1">
    <citation type="submission" date="2018-11" db="EMBL/GenBank/DDBJ databases">
        <authorList>
            <person name="Alioto T."/>
            <person name="Alioto T."/>
        </authorList>
    </citation>
    <scope>NUCLEOTIDE SEQUENCE</scope>
</reference>
<feature type="compositionally biased region" description="Polar residues" evidence="1">
    <location>
        <begin position="1254"/>
        <end position="1264"/>
    </location>
</feature>
<proteinExistence type="predicted"/>
<evidence type="ECO:0000256" key="1">
    <source>
        <dbReference type="SAM" id="MobiDB-lite"/>
    </source>
</evidence>
<feature type="compositionally biased region" description="Basic and acidic residues" evidence="1">
    <location>
        <begin position="1"/>
        <end position="10"/>
    </location>
</feature>
<evidence type="ECO:0000313" key="2">
    <source>
        <dbReference type="EMBL" id="VDI43489.1"/>
    </source>
</evidence>
<sequence length="1874" mass="209855">MNKVKPEKKGPGKIKNLPGRPRSKLKKTKELNRFNLDISEFKTLNFVSSDSVLRKRCPNYFAKCPRVTLSRINTNHANNQSRNAFDIFDAKMQGHDNNKYSTPENIKGNVNGDVSTETVKSNDTTLKTQEGNASENAQIRENQIALSNNIVTELDVTNLKLTFKNLINHKSSSVSVGDEISSCEQSGEFMQPVLSLDEVSVTDKTKDIDMIYDDNQNKNAGKENDSCLSEKQNNNNATRVSSNDTSLSETYGNYSKDNIINQSDKLANLQEDKQSEINENCEQPILSEIITNTASQTVHSSSPPVLLAVESVETQSNIEDVPYMCTNSKDDEELPKTIESKLQNIEQISEIELNQKEIDKDLQCTTLNIYVVEENISRGQDTITEAIAPLEKDSEVRSVRTNDVSSDRTECRVQVGVENQPGSTSNQNQEISTPSDFQLDELPQRSSPKLSKNEKKQPIIKKEHEDIIIMRKPLYQHDGYDSDATMIYDEEEDKCARIVCRKGSECNPLKIKQTQQLLRLKSKIEQSAENRNEIVKTPETMECIESLYPPFRGENLDNSDDLSNKTSSDIDENHLFIAEPCETVDDVSRVSKIHNSEKKKDKHFKPINKIRIALKQKEEKHEHSKYHIQNKEKNNGGVKPAANKWEEVMTSCDAVILTDLTISRGIAKKHSEKTNKKNKSTSPKTKKTERKRKHDTQDDMVLKNINKIFPKPRRKRTKDEDDLPKILPPKRRRQEKGNLMVDSKSDMDRIKQEFPQFNWLEKKYKDQNTTNDDKKDSNVIDISNIEKTFEVCNTNDVNPSDNTHQDVYRNPQETIRQTENPIPPETTQQYLLNTVVEGNEVHVLSNIEDNDHIDSSRISLVNNTEKSDTNSTTESIPNTESNADVQMSVIENTVDDSEVTPVVMNEDFENFGADIELVEVESITTSSVPNCYIESEICLDDVMDQNTHIITTEPSNDADKNYEKPINMNDDAVSGSINLINMQSEETPSNLLNQQNEIVLNTNDNRDSLKEVDQSSISTNEIVGTDISKESINANNSNIRESMQQLEATIPTTTALISTDVLGVTKNTNNTTSIATSCNEGMTENTKNLSNESSSHLLLSAQISTDPNTESSCLSTCQSMDTVVSKYPPSMESNQIQERIPDNIASQEPVTKKQRTNEITSPKTKDYHKNIPPLVPVSSVSKTNRPLFSKSRLLGPEVEATYNDIKQLKHELEMRNREAGQMMLLLKEKEEMLRNLLLSSPLGPNKRPAPATGMNLTNRGNVSSNDGQLQVIQNNCKAAASKVFTSSGQKNKVPPPAHSCKREDTKEILRTLEINSISVPNNIRATGPFSSRQRPLSPPTRFKGASMPGPLTAAHAQKPFEVPGKLITVKNERSKSQGSEVISISDISTSRALSAPARDSHLGSPINLQQQFGKPCNLTTNTPIQTSFQSAISPTQVQQHIVGTPKTRPQHINSSIPATKQTKPMAKCSKNTENAIQQELGEAIRRRQKQERLEQDYQQFKIAKPTMPNNTLKPNSIPKPSFADTTNFEMHTHKLMLENGPGIVPAARPSMHTLSKSGNPPQYPSGQLLTVLQRSPHPGEVNAPPNNPVSSTRPSINPAHLPHSVRLIGAATVPSNQVIRGNDPRRTIPNVYQTPQMHYQHSPVAVSNNAPRAQNVHMQHGMIPPNVISPRVYHEGPKSFHSPPAQFQAPQTIQNHQLLVPVSAHQQMIHQPPGSAARFQQAKVQQIIQQQQQQIQQQQQQQQENCGPDMLSTKAQGMISNSQQVVHGSGMPQQEAGSKAQHIFGNCIMCGKFSLYLCSTCQSIWYCSQQCQVCINSICHERFYSWILFLINCSISKPCILNILTNMTRLTLDMPATPLQYLTIPLYISSIRSC</sequence>
<feature type="compositionally biased region" description="Polar residues" evidence="1">
    <location>
        <begin position="1323"/>
        <end position="1334"/>
    </location>
</feature>
<accession>A0A8B6F2U8</accession>
<feature type="region of interest" description="Disordered" evidence="1">
    <location>
        <begin position="1443"/>
        <end position="1463"/>
    </location>
</feature>
<feature type="region of interest" description="Disordered" evidence="1">
    <location>
        <begin position="1323"/>
        <end position="1342"/>
    </location>
</feature>
<organism evidence="2 3">
    <name type="scientific">Mytilus galloprovincialis</name>
    <name type="common">Mediterranean mussel</name>
    <dbReference type="NCBI Taxonomy" id="29158"/>
    <lineage>
        <taxon>Eukaryota</taxon>
        <taxon>Metazoa</taxon>
        <taxon>Spiralia</taxon>
        <taxon>Lophotrochozoa</taxon>
        <taxon>Mollusca</taxon>
        <taxon>Bivalvia</taxon>
        <taxon>Autobranchia</taxon>
        <taxon>Pteriomorphia</taxon>
        <taxon>Mytilida</taxon>
        <taxon>Mytiloidea</taxon>
        <taxon>Mytilidae</taxon>
        <taxon>Mytilinae</taxon>
        <taxon>Mytilus</taxon>
    </lineage>
</organism>
<feature type="region of interest" description="Disordered" evidence="1">
    <location>
        <begin position="214"/>
        <end position="255"/>
    </location>
</feature>
<feature type="compositionally biased region" description="Polar residues" evidence="1">
    <location>
        <begin position="226"/>
        <end position="255"/>
    </location>
</feature>
<gene>
    <name evidence="2" type="ORF">MGAL_10B062270</name>
</gene>
<feature type="region of interest" description="Disordered" evidence="1">
    <location>
        <begin position="1"/>
        <end position="24"/>
    </location>
</feature>
<feature type="region of interest" description="Disordered" evidence="1">
    <location>
        <begin position="616"/>
        <end position="639"/>
    </location>
</feature>
<evidence type="ECO:0000313" key="3">
    <source>
        <dbReference type="Proteomes" id="UP000596742"/>
    </source>
</evidence>
<dbReference type="OrthoDB" id="432970at2759"/>
<feature type="compositionally biased region" description="Polar residues" evidence="1">
    <location>
        <begin position="420"/>
        <end position="436"/>
    </location>
</feature>
<comment type="caution">
    <text evidence="2">The sequence shown here is derived from an EMBL/GenBank/DDBJ whole genome shotgun (WGS) entry which is preliminary data.</text>
</comment>
<feature type="region of interest" description="Disordered" evidence="1">
    <location>
        <begin position="417"/>
        <end position="458"/>
    </location>
</feature>
<feature type="compositionally biased region" description="Polar residues" evidence="1">
    <location>
        <begin position="1450"/>
        <end position="1462"/>
    </location>
</feature>
<feature type="compositionally biased region" description="Basic residues" evidence="1">
    <location>
        <begin position="668"/>
        <end position="694"/>
    </location>
</feature>
<keyword evidence="3" id="KW-1185">Reference proteome</keyword>